<dbReference type="GO" id="GO:0030295">
    <property type="term" value="F:protein kinase activator activity"/>
    <property type="evidence" value="ECO:0007669"/>
    <property type="project" value="TreeGrafter"/>
</dbReference>
<keyword evidence="4 6" id="KW-0072">Autophagy</keyword>
<feature type="region of interest" description="Disordered" evidence="7">
    <location>
        <begin position="1"/>
        <end position="26"/>
    </location>
</feature>
<protein>
    <recommendedName>
        <fullName evidence="2 6">Autophagy-related protein 17</fullName>
    </recommendedName>
</protein>
<comment type="caution">
    <text evidence="9">The sequence shown here is derived from an EMBL/GenBank/DDBJ whole genome shotgun (WGS) entry which is preliminary data.</text>
</comment>
<organism evidence="9 10">
    <name type="scientific">Conoideocrella luteorostrata</name>
    <dbReference type="NCBI Taxonomy" id="1105319"/>
    <lineage>
        <taxon>Eukaryota</taxon>
        <taxon>Fungi</taxon>
        <taxon>Dikarya</taxon>
        <taxon>Ascomycota</taxon>
        <taxon>Pezizomycotina</taxon>
        <taxon>Sordariomycetes</taxon>
        <taxon>Hypocreomycetidae</taxon>
        <taxon>Hypocreales</taxon>
        <taxon>Clavicipitaceae</taxon>
        <taxon>Conoideocrella</taxon>
    </lineage>
</organism>
<evidence type="ECO:0000256" key="6">
    <source>
        <dbReference type="RuleBase" id="RU368080"/>
    </source>
</evidence>
<dbReference type="EMBL" id="JASWJB010000005">
    <property type="protein sequence ID" value="KAK2616491.1"/>
    <property type="molecule type" value="Genomic_DNA"/>
</dbReference>
<evidence type="ECO:0000313" key="9">
    <source>
        <dbReference type="EMBL" id="KAK2616491.1"/>
    </source>
</evidence>
<evidence type="ECO:0000256" key="4">
    <source>
        <dbReference type="ARBA" id="ARBA00023006"/>
    </source>
</evidence>
<keyword evidence="3 6" id="KW-0963">Cytoplasm</keyword>
<comment type="function">
    <text evidence="6">Autophagy-specific protein that functions in response to autophagy-inducing signals as a scaffold to recruit other ATG proteins to organize preautophagosomal structure (PAS) formation. Modulates the timing and magnitude of the autophagy response, such as the size of the sequestering vesicles. Plays particularly a role in pexophagy and nucleophagy.</text>
</comment>
<dbReference type="GO" id="GO:0060090">
    <property type="term" value="F:molecular adaptor activity"/>
    <property type="evidence" value="ECO:0007669"/>
    <property type="project" value="TreeGrafter"/>
</dbReference>
<dbReference type="GO" id="GO:0000045">
    <property type="term" value="P:autophagosome assembly"/>
    <property type="evidence" value="ECO:0007669"/>
    <property type="project" value="TreeGrafter"/>
</dbReference>
<evidence type="ECO:0000259" key="8">
    <source>
        <dbReference type="Pfam" id="PF04108"/>
    </source>
</evidence>
<dbReference type="GO" id="GO:0000422">
    <property type="term" value="P:autophagy of mitochondrion"/>
    <property type="evidence" value="ECO:0007669"/>
    <property type="project" value="TreeGrafter"/>
</dbReference>
<evidence type="ECO:0000313" key="10">
    <source>
        <dbReference type="Proteomes" id="UP001251528"/>
    </source>
</evidence>
<name>A0AAJ0G2N2_9HYPO</name>
<dbReference type="PANTHER" id="PTHR28005:SF1">
    <property type="entry name" value="AUTOPHAGY-RELATED PROTEIN 17"/>
    <property type="match status" value="1"/>
</dbReference>
<feature type="domain" description="Autophagy protein ATG17-like" evidence="8">
    <location>
        <begin position="48"/>
        <end position="452"/>
    </location>
</feature>
<proteinExistence type="inferred from homology"/>
<dbReference type="Proteomes" id="UP001251528">
    <property type="component" value="Unassembled WGS sequence"/>
</dbReference>
<evidence type="ECO:0000256" key="2">
    <source>
        <dbReference type="ARBA" id="ARBA00013806"/>
    </source>
</evidence>
<gene>
    <name evidence="9" type="primary">ATG17</name>
    <name evidence="9" type="ORF">QQS21_000533</name>
</gene>
<evidence type="ECO:0000256" key="1">
    <source>
        <dbReference type="ARBA" id="ARBA00006259"/>
    </source>
</evidence>
<dbReference type="InterPro" id="IPR045326">
    <property type="entry name" value="ATG17-like_dom"/>
</dbReference>
<evidence type="ECO:0000256" key="5">
    <source>
        <dbReference type="ARBA" id="ARBA00023136"/>
    </source>
</evidence>
<dbReference type="PANTHER" id="PTHR28005">
    <property type="entry name" value="AUTOPHAGY-RELATED PROTEIN 17"/>
    <property type="match status" value="1"/>
</dbReference>
<feature type="region of interest" description="Disordered" evidence="7">
    <location>
        <begin position="483"/>
        <end position="504"/>
    </location>
</feature>
<dbReference type="GO" id="GO:1990316">
    <property type="term" value="C:Atg1/ULK1 kinase complex"/>
    <property type="evidence" value="ECO:0007669"/>
    <property type="project" value="TreeGrafter"/>
</dbReference>
<dbReference type="Pfam" id="PF04108">
    <property type="entry name" value="ATG17_like"/>
    <property type="match status" value="1"/>
</dbReference>
<dbReference type="GO" id="GO:0034045">
    <property type="term" value="C:phagophore assembly site membrane"/>
    <property type="evidence" value="ECO:0007669"/>
    <property type="project" value="UniProtKB-SubCell"/>
</dbReference>
<evidence type="ECO:0000256" key="7">
    <source>
        <dbReference type="SAM" id="MobiDB-lite"/>
    </source>
</evidence>
<keyword evidence="5" id="KW-0472">Membrane</keyword>
<feature type="compositionally biased region" description="Basic and acidic residues" evidence="7">
    <location>
        <begin position="495"/>
        <end position="504"/>
    </location>
</feature>
<comment type="similarity">
    <text evidence="1 6">Belongs to the ATG17 family.</text>
</comment>
<reference evidence="9" key="1">
    <citation type="submission" date="2023-06" db="EMBL/GenBank/DDBJ databases">
        <title>Conoideocrella luteorostrata (Hypocreales: Clavicipitaceae), a potential biocontrol fungus for elongate hemlock scale in United States Christmas tree production areas.</title>
        <authorList>
            <person name="Barrett H."/>
            <person name="Lovett B."/>
            <person name="Macias A.M."/>
            <person name="Stajich J.E."/>
            <person name="Kasson M.T."/>
        </authorList>
    </citation>
    <scope>NUCLEOTIDE SEQUENCE</scope>
    <source>
        <strain evidence="9">ARSEF 14590</strain>
    </source>
</reference>
<dbReference type="GO" id="GO:0034727">
    <property type="term" value="P:piecemeal microautophagy of the nucleus"/>
    <property type="evidence" value="ECO:0007669"/>
    <property type="project" value="TreeGrafter"/>
</dbReference>
<dbReference type="InterPro" id="IPR007240">
    <property type="entry name" value="Atg17"/>
</dbReference>
<keyword evidence="10" id="KW-1185">Reference proteome</keyword>
<feature type="compositionally biased region" description="Low complexity" evidence="7">
    <location>
        <begin position="1"/>
        <end position="21"/>
    </location>
</feature>
<evidence type="ECO:0000256" key="3">
    <source>
        <dbReference type="ARBA" id="ARBA00022490"/>
    </source>
</evidence>
<dbReference type="AlphaFoldDB" id="A0AAJ0G2N2"/>
<accession>A0AAJ0G2N2</accession>
<comment type="subcellular location">
    <subcellularLocation>
        <location evidence="6">Cytoplasm</location>
    </subcellularLocation>
    <subcellularLocation>
        <location evidence="6">Preautophagosomal structure membrane</location>
        <topology evidence="6">Peripheral membrane protein</topology>
    </subcellularLocation>
</comment>
<sequence length="504" mass="56202">MAASQAAFSRRSSASSSGSLKRSSDHQTIPPVISIDDLVNHLLTAKRSLSSMNHVLRANELATSARQLYEETLLLAAQTTFVRNSVLDEIAILVRICRNLQSTYEWGQRDFKKLVKDMDSMEADVTDTMNMLRDTQVQSALQPINGERKNLLDFVDETNVHAMREDMKQNIQDLHNVQQSLDRDLLRFETDIQSLRKILDASPLSSGNDDVHQPAITLLLSMDDHSGTMASLLSSLTKHFDMCVTAIRTTEGAAALARRKAAEVTQSQGSDGVSISGVIAEQESHMSNLEPKTAEDRAEMLKIVVQDAELVDDVVREIQERLTAVEQDYTALQGQVDETKGAYIGMLQAFALLGEVGDRLGVYIAADDDFRKRWDLEKDGVYGKLEEMKQVRRFYEDYASAYGSLLLEVERRRTVEERAQGIWRKAQQSVDKILDADRAARNKFREDVGEHLPTDLWDGMQGPAKKWTVVQINDDESAAASMVDRTSALGSATADNDRKSGSVD</sequence>